<reference evidence="2 3" key="1">
    <citation type="submission" date="2024-06" db="EMBL/GenBank/DDBJ databases">
        <title>The Natural Products Discovery Center: Release of the First 8490 Sequenced Strains for Exploring Actinobacteria Biosynthetic Diversity.</title>
        <authorList>
            <person name="Kalkreuter E."/>
            <person name="Kautsar S.A."/>
            <person name="Yang D."/>
            <person name="Bader C.D."/>
            <person name="Teijaro C.N."/>
            <person name="Fluegel L."/>
            <person name="Davis C.M."/>
            <person name="Simpson J.R."/>
            <person name="Lauterbach L."/>
            <person name="Steele A.D."/>
            <person name="Gui C."/>
            <person name="Meng S."/>
            <person name="Li G."/>
            <person name="Viehrig K."/>
            <person name="Ye F."/>
            <person name="Su P."/>
            <person name="Kiefer A.F."/>
            <person name="Nichols A."/>
            <person name="Cepeda A.J."/>
            <person name="Yan W."/>
            <person name="Fan B."/>
            <person name="Jiang Y."/>
            <person name="Adhikari A."/>
            <person name="Zheng C.-J."/>
            <person name="Schuster L."/>
            <person name="Cowan T.M."/>
            <person name="Smanski M.J."/>
            <person name="Chevrette M.G."/>
            <person name="De Carvalho L.P.S."/>
            <person name="Shen B."/>
        </authorList>
    </citation>
    <scope>NUCLEOTIDE SEQUENCE [LARGE SCALE GENOMIC DNA]</scope>
    <source>
        <strain evidence="2 3">NPDC079179</strain>
    </source>
</reference>
<dbReference type="CDD" id="cd02908">
    <property type="entry name" value="Macro_OAADPr_deacetylase"/>
    <property type="match status" value="1"/>
</dbReference>
<dbReference type="PANTHER" id="PTHR11106:SF27">
    <property type="entry name" value="MACRO DOMAIN-CONTAINING PROTEIN"/>
    <property type="match status" value="1"/>
</dbReference>
<evidence type="ECO:0000313" key="3">
    <source>
        <dbReference type="Proteomes" id="UP001553031"/>
    </source>
</evidence>
<dbReference type="EMBL" id="JBFBLL010000004">
    <property type="protein sequence ID" value="MEV8158166.1"/>
    <property type="molecule type" value="Genomic_DNA"/>
</dbReference>
<proteinExistence type="predicted"/>
<accession>A0ABV3KCN2</accession>
<dbReference type="SMART" id="SM00506">
    <property type="entry name" value="A1pp"/>
    <property type="match status" value="1"/>
</dbReference>
<protein>
    <submittedName>
        <fullName evidence="2">O-acetyl-ADP-ribose deacetylase</fullName>
        <ecNumber evidence="2">3.1.1.106</ecNumber>
    </submittedName>
</protein>
<dbReference type="EC" id="3.1.1.106" evidence="2"/>
<keyword evidence="2" id="KW-0378">Hydrolase</keyword>
<dbReference type="NCBIfam" id="NF001664">
    <property type="entry name" value="PRK00431.1-6"/>
    <property type="match status" value="1"/>
</dbReference>
<sequence length="173" mass="18313">MNIEIRKGDITKVHTDAIVNAANSKLLGGGGVDGAIHRAAGKQLLAECRRLRETTLQDGLPAGQAVATDGYDLPARWVIHTVGPVYAKTKDKSDILASCYRESLRVADELGAKSVAFPAISAGIYGWPMDSATRIAVDTVLAADTQVGTVVFVPFSEDAEGAFQEALRTSRDA</sequence>
<keyword evidence="3" id="KW-1185">Reference proteome</keyword>
<dbReference type="InterPro" id="IPR043472">
    <property type="entry name" value="Macro_dom-like"/>
</dbReference>
<feature type="domain" description="Macro" evidence="1">
    <location>
        <begin position="1"/>
        <end position="171"/>
    </location>
</feature>
<evidence type="ECO:0000259" key="1">
    <source>
        <dbReference type="PROSITE" id="PS51154"/>
    </source>
</evidence>
<name>A0ABV3KCN2_9MICC</name>
<comment type="caution">
    <text evidence="2">The sequence shown here is derived from an EMBL/GenBank/DDBJ whole genome shotgun (WGS) entry which is preliminary data.</text>
</comment>
<dbReference type="Proteomes" id="UP001553031">
    <property type="component" value="Unassembled WGS sequence"/>
</dbReference>
<dbReference type="Pfam" id="PF01661">
    <property type="entry name" value="Macro"/>
    <property type="match status" value="1"/>
</dbReference>
<dbReference type="Gene3D" id="3.40.220.10">
    <property type="entry name" value="Leucine Aminopeptidase, subunit E, domain 1"/>
    <property type="match status" value="1"/>
</dbReference>
<dbReference type="PROSITE" id="PS51154">
    <property type="entry name" value="MACRO"/>
    <property type="match status" value="1"/>
</dbReference>
<dbReference type="GO" id="GO:0061463">
    <property type="term" value="F:O-acetyl-ADP-ribose deacetylase activity"/>
    <property type="evidence" value="ECO:0007669"/>
    <property type="project" value="UniProtKB-EC"/>
</dbReference>
<evidence type="ECO:0000313" key="2">
    <source>
        <dbReference type="EMBL" id="MEV8158166.1"/>
    </source>
</evidence>
<gene>
    <name evidence="2" type="ORF">AB0O96_08170</name>
</gene>
<dbReference type="InterPro" id="IPR002589">
    <property type="entry name" value="Macro_dom"/>
</dbReference>
<dbReference type="PANTHER" id="PTHR11106">
    <property type="entry name" value="GANGLIOSIDE INDUCED DIFFERENTIATION ASSOCIATED PROTEIN 2-RELATED"/>
    <property type="match status" value="1"/>
</dbReference>
<dbReference type="SUPFAM" id="SSF52949">
    <property type="entry name" value="Macro domain-like"/>
    <property type="match status" value="1"/>
</dbReference>
<dbReference type="RefSeq" id="WP_363784790.1">
    <property type="nucleotide sequence ID" value="NZ_JBFBLL010000004.1"/>
</dbReference>
<organism evidence="2 3">
    <name type="scientific">Kocuria salsicia</name>
    <dbReference type="NCBI Taxonomy" id="664639"/>
    <lineage>
        <taxon>Bacteria</taxon>
        <taxon>Bacillati</taxon>
        <taxon>Actinomycetota</taxon>
        <taxon>Actinomycetes</taxon>
        <taxon>Micrococcales</taxon>
        <taxon>Micrococcaceae</taxon>
        <taxon>Kocuria</taxon>
    </lineage>
</organism>